<evidence type="ECO:0000313" key="7">
    <source>
        <dbReference type="Proteomes" id="UP000220752"/>
    </source>
</evidence>
<dbReference type="Pfam" id="PF13377">
    <property type="entry name" value="Peripla_BP_3"/>
    <property type="match status" value="1"/>
</dbReference>
<name>A0A2A6ZBL4_9FIRM</name>
<feature type="domain" description="HTH lacI-type" evidence="5">
    <location>
        <begin position="2"/>
        <end position="56"/>
    </location>
</feature>
<keyword evidence="7" id="KW-1185">Reference proteome</keyword>
<dbReference type="GO" id="GO:0000976">
    <property type="term" value="F:transcription cis-regulatory region binding"/>
    <property type="evidence" value="ECO:0007669"/>
    <property type="project" value="TreeGrafter"/>
</dbReference>
<dbReference type="PROSITE" id="PS50932">
    <property type="entry name" value="HTH_LACI_2"/>
    <property type="match status" value="1"/>
</dbReference>
<dbReference type="AlphaFoldDB" id="A0A2A6ZBL4"/>
<sequence>MVTIKDVAKYAGVSYSTVSRALADSPLVDAKTKKKVLRAAEEMHYVPNQMARSLKGGKSRTVLLIVPDLTNAFFPKMVTCFEENLRKHDYSILLGISDNTEEQENRCFERASSFGAEGIVWIACDENQERISNLIRSTDVPVILINREMDVDAACVTNDNRRGACAAVECLLQNGHRRVACLIRDVNQQHFKERYLGCQDAFRKYGISDEEVTYLCAENTGTAYEEACRLLAAPNRPTAFFVFSDWLADSVYSAAASLGLSIPQDVSVVGYDDIDRAQYMLPALTTWHHPIEQIATVSVDILMRQIDGDTATRGNHIVVPGRLVERNSVRDLTKQDNEPAPVVPG</sequence>
<comment type="caution">
    <text evidence="6">The sequence shown here is derived from an EMBL/GenBank/DDBJ whole genome shotgun (WGS) entry which is preliminary data.</text>
</comment>
<keyword evidence="4" id="KW-0804">Transcription</keyword>
<dbReference type="SUPFAM" id="SSF47413">
    <property type="entry name" value="lambda repressor-like DNA-binding domains"/>
    <property type="match status" value="1"/>
</dbReference>
<dbReference type="SUPFAM" id="SSF53822">
    <property type="entry name" value="Periplasmic binding protein-like I"/>
    <property type="match status" value="1"/>
</dbReference>
<dbReference type="SMART" id="SM00354">
    <property type="entry name" value="HTH_LACI"/>
    <property type="match status" value="1"/>
</dbReference>
<gene>
    <name evidence="6" type="ORF">CGS46_06605</name>
</gene>
<dbReference type="Gene3D" id="1.10.260.40">
    <property type="entry name" value="lambda repressor-like DNA-binding domains"/>
    <property type="match status" value="1"/>
</dbReference>
<dbReference type="PROSITE" id="PS00356">
    <property type="entry name" value="HTH_LACI_1"/>
    <property type="match status" value="1"/>
</dbReference>
<accession>A0A2A6ZBL4</accession>
<dbReference type="GO" id="GO:0003700">
    <property type="term" value="F:DNA-binding transcription factor activity"/>
    <property type="evidence" value="ECO:0007669"/>
    <property type="project" value="TreeGrafter"/>
</dbReference>
<dbReference type="PANTHER" id="PTHR30146:SF148">
    <property type="entry name" value="HTH-TYPE TRANSCRIPTIONAL REPRESSOR PURR-RELATED"/>
    <property type="match status" value="1"/>
</dbReference>
<reference evidence="6 7" key="1">
    <citation type="journal article" date="2017" name="Front. Microbiol.">
        <title>New Insights into the Diversity of the Genus Faecalibacterium.</title>
        <authorList>
            <person name="Benevides L."/>
            <person name="Burman S."/>
            <person name="Martin R."/>
            <person name="Robert V."/>
            <person name="Thomas M."/>
            <person name="Miquel S."/>
            <person name="Chain F."/>
            <person name="Sokol H."/>
            <person name="Bermudez-Humaran L.G."/>
            <person name="Morrison M."/>
            <person name="Langella P."/>
            <person name="Azevedo V.A."/>
            <person name="Chatel J.M."/>
            <person name="Soares S."/>
        </authorList>
    </citation>
    <scope>NUCLEOTIDE SEQUENCE [LARGE SCALE GENOMIC DNA]</scope>
    <source>
        <strain evidence="7">CNCM I-4540</strain>
    </source>
</reference>
<dbReference type="PANTHER" id="PTHR30146">
    <property type="entry name" value="LACI-RELATED TRANSCRIPTIONAL REPRESSOR"/>
    <property type="match status" value="1"/>
</dbReference>
<dbReference type="InterPro" id="IPR010982">
    <property type="entry name" value="Lambda_DNA-bd_dom_sf"/>
</dbReference>
<dbReference type="InterPro" id="IPR000843">
    <property type="entry name" value="HTH_LacI"/>
</dbReference>
<keyword evidence="2" id="KW-0805">Transcription regulation</keyword>
<dbReference type="Gene3D" id="3.40.50.2300">
    <property type="match status" value="2"/>
</dbReference>
<evidence type="ECO:0000313" key="6">
    <source>
        <dbReference type="EMBL" id="PDX58770.1"/>
    </source>
</evidence>
<evidence type="ECO:0000256" key="2">
    <source>
        <dbReference type="ARBA" id="ARBA00023015"/>
    </source>
</evidence>
<proteinExistence type="predicted"/>
<dbReference type="InterPro" id="IPR028082">
    <property type="entry name" value="Peripla_BP_I"/>
</dbReference>
<dbReference type="EMBL" id="NMTQ01000022">
    <property type="protein sequence ID" value="PDX58770.1"/>
    <property type="molecule type" value="Genomic_DNA"/>
</dbReference>
<keyword evidence="3" id="KW-0238">DNA-binding</keyword>
<dbReference type="Proteomes" id="UP000220752">
    <property type="component" value="Unassembled WGS sequence"/>
</dbReference>
<keyword evidence="1" id="KW-0678">Repressor</keyword>
<evidence type="ECO:0000259" key="5">
    <source>
        <dbReference type="PROSITE" id="PS50932"/>
    </source>
</evidence>
<organism evidence="6 7">
    <name type="scientific">Faecalibacterium langellae</name>
    <dbReference type="NCBI Taxonomy" id="3435293"/>
    <lineage>
        <taxon>Bacteria</taxon>
        <taxon>Bacillati</taxon>
        <taxon>Bacillota</taxon>
        <taxon>Clostridia</taxon>
        <taxon>Eubacteriales</taxon>
        <taxon>Oscillospiraceae</taxon>
        <taxon>Faecalibacterium</taxon>
    </lineage>
</organism>
<dbReference type="InterPro" id="IPR046335">
    <property type="entry name" value="LacI/GalR-like_sensor"/>
</dbReference>
<evidence type="ECO:0000256" key="3">
    <source>
        <dbReference type="ARBA" id="ARBA00023125"/>
    </source>
</evidence>
<dbReference type="Pfam" id="PF00356">
    <property type="entry name" value="LacI"/>
    <property type="match status" value="1"/>
</dbReference>
<protein>
    <submittedName>
        <fullName evidence="6">LacI family transcriptional regulator</fullName>
    </submittedName>
</protein>
<evidence type="ECO:0000256" key="1">
    <source>
        <dbReference type="ARBA" id="ARBA00022491"/>
    </source>
</evidence>
<dbReference type="CDD" id="cd01392">
    <property type="entry name" value="HTH_LacI"/>
    <property type="match status" value="1"/>
</dbReference>
<evidence type="ECO:0000256" key="4">
    <source>
        <dbReference type="ARBA" id="ARBA00023163"/>
    </source>
</evidence>
<dbReference type="CDD" id="cd06267">
    <property type="entry name" value="PBP1_LacI_sugar_binding-like"/>
    <property type="match status" value="1"/>
</dbReference>